<evidence type="ECO:0000256" key="3">
    <source>
        <dbReference type="ARBA" id="ARBA00022801"/>
    </source>
</evidence>
<dbReference type="GO" id="GO:0110001">
    <property type="term" value="C:toxin-antitoxin complex"/>
    <property type="evidence" value="ECO:0007669"/>
    <property type="project" value="InterPro"/>
</dbReference>
<keyword evidence="2" id="KW-0540">Nuclease</keyword>
<gene>
    <name evidence="5" type="ORF">JFN93_03825</name>
</gene>
<dbReference type="NCBIfam" id="NF047751">
    <property type="entry name" value="HepT_toxin"/>
    <property type="match status" value="1"/>
</dbReference>
<keyword evidence="3" id="KW-0378">Hydrolase</keyword>
<evidence type="ECO:0000256" key="1">
    <source>
        <dbReference type="ARBA" id="ARBA00022649"/>
    </source>
</evidence>
<dbReference type="RefSeq" id="WP_199382674.1">
    <property type="nucleotide sequence ID" value="NZ_JAEMHM010000003.1"/>
</dbReference>
<evidence type="ECO:0000256" key="2">
    <source>
        <dbReference type="ARBA" id="ARBA00022722"/>
    </source>
</evidence>
<comment type="similarity">
    <text evidence="4">Belongs to the HepT RNase toxin family.</text>
</comment>
<dbReference type="GO" id="GO:0004540">
    <property type="term" value="F:RNA nuclease activity"/>
    <property type="evidence" value="ECO:0007669"/>
    <property type="project" value="InterPro"/>
</dbReference>
<dbReference type="PANTHER" id="PTHR33397">
    <property type="entry name" value="UPF0331 PROTEIN YUTE"/>
    <property type="match status" value="1"/>
</dbReference>
<dbReference type="GO" id="GO:0016787">
    <property type="term" value="F:hydrolase activity"/>
    <property type="evidence" value="ECO:0007669"/>
    <property type="project" value="UniProtKB-KW"/>
</dbReference>
<dbReference type="Proteomes" id="UP000636888">
    <property type="component" value="Unassembled WGS sequence"/>
</dbReference>
<keyword evidence="1" id="KW-1277">Toxin-antitoxin system</keyword>
<organism evidence="5 6">
    <name type="scientific">Geomesophilobacter sediminis</name>
    <dbReference type="NCBI Taxonomy" id="2798584"/>
    <lineage>
        <taxon>Bacteria</taxon>
        <taxon>Pseudomonadati</taxon>
        <taxon>Thermodesulfobacteriota</taxon>
        <taxon>Desulfuromonadia</taxon>
        <taxon>Geobacterales</taxon>
        <taxon>Geobacteraceae</taxon>
        <taxon>Geomesophilobacter</taxon>
    </lineage>
</organism>
<reference evidence="5" key="1">
    <citation type="submission" date="2020-12" db="EMBL/GenBank/DDBJ databases">
        <title>Geomonas sp. Red875, isolated from river sediment.</title>
        <authorList>
            <person name="Xu Z."/>
            <person name="Zhang Z."/>
            <person name="Masuda Y."/>
            <person name="Itoh H."/>
            <person name="Senoo K."/>
        </authorList>
    </citation>
    <scope>NUCLEOTIDE SEQUENCE</scope>
    <source>
        <strain evidence="5">Red875</strain>
    </source>
</reference>
<evidence type="ECO:0000313" key="5">
    <source>
        <dbReference type="EMBL" id="MBJ6723828.1"/>
    </source>
</evidence>
<evidence type="ECO:0000313" key="6">
    <source>
        <dbReference type="Proteomes" id="UP000636888"/>
    </source>
</evidence>
<dbReference type="PANTHER" id="PTHR33397:SF3">
    <property type="entry name" value="MRNA NUCLEASE HEPT"/>
    <property type="match status" value="1"/>
</dbReference>
<dbReference type="Gene3D" id="1.20.120.580">
    <property type="entry name" value="bsu32300-like"/>
    <property type="match status" value="1"/>
</dbReference>
<proteinExistence type="inferred from homology"/>
<dbReference type="Pfam" id="PF01934">
    <property type="entry name" value="HepT-like"/>
    <property type="match status" value="1"/>
</dbReference>
<protein>
    <submittedName>
        <fullName evidence="5">DUF86 domain-containing protein</fullName>
    </submittedName>
</protein>
<keyword evidence="6" id="KW-1185">Reference proteome</keyword>
<dbReference type="InterPro" id="IPR052379">
    <property type="entry name" value="Type_VII_TA_RNase"/>
</dbReference>
<comment type="caution">
    <text evidence="5">The sequence shown here is derived from an EMBL/GenBank/DDBJ whole genome shotgun (WGS) entry which is preliminary data.</text>
</comment>
<dbReference type="AlphaFoldDB" id="A0A8J7IMB1"/>
<sequence>MVDRRLLTEKVDSVQRSLKRINAFRGESVERFSEDAVSQDVVLFHLMQAIQACIDLASPVNSDEALGLAGSTHDFFYLLADNGVITRQLCERMILAVGFRNLVAHEYTKLDLEKVFYIAHHAIGDIEEYLRSIAQRYA</sequence>
<dbReference type="EMBL" id="JAEMHM010000003">
    <property type="protein sequence ID" value="MBJ6723828.1"/>
    <property type="molecule type" value="Genomic_DNA"/>
</dbReference>
<dbReference type="InterPro" id="IPR037038">
    <property type="entry name" value="HepT-like_sf"/>
</dbReference>
<dbReference type="InterPro" id="IPR008201">
    <property type="entry name" value="HepT-like"/>
</dbReference>
<accession>A0A8J7IMB1</accession>
<name>A0A8J7IMB1_9BACT</name>
<evidence type="ECO:0000256" key="4">
    <source>
        <dbReference type="ARBA" id="ARBA00024207"/>
    </source>
</evidence>